<dbReference type="Gene3D" id="1.10.10.10">
    <property type="entry name" value="Winged helix-like DNA-binding domain superfamily/Winged helix DNA-binding domain"/>
    <property type="match status" value="1"/>
</dbReference>
<keyword evidence="2" id="KW-0804">Transcription</keyword>
<evidence type="ECO:0000313" key="4">
    <source>
        <dbReference type="EMBL" id="WIX98341.1"/>
    </source>
</evidence>
<keyword evidence="1" id="KW-0805">Transcription regulation</keyword>
<dbReference type="InterPro" id="IPR003018">
    <property type="entry name" value="GAF"/>
</dbReference>
<proteinExistence type="predicted"/>
<reference evidence="4 5" key="1">
    <citation type="submission" date="2023-06" db="EMBL/GenBank/DDBJ databases">
        <authorList>
            <person name="Oyuntsetseg B."/>
            <person name="Kim S.B."/>
        </authorList>
    </citation>
    <scope>NUCLEOTIDE SEQUENCE [LARGE SCALE GENOMIC DNA]</scope>
    <source>
        <strain evidence="4 5">4-36</strain>
    </source>
</reference>
<dbReference type="EMBL" id="CP127295">
    <property type="protein sequence ID" value="WIX98341.1"/>
    <property type="molecule type" value="Genomic_DNA"/>
</dbReference>
<dbReference type="GO" id="GO:0003723">
    <property type="term" value="F:RNA binding"/>
    <property type="evidence" value="ECO:0007669"/>
    <property type="project" value="InterPro"/>
</dbReference>
<keyword evidence="5" id="KW-1185">Reference proteome</keyword>
<dbReference type="KEGG" id="amog:QRX60_30265"/>
<dbReference type="InterPro" id="IPR005561">
    <property type="entry name" value="ANTAR"/>
</dbReference>
<protein>
    <submittedName>
        <fullName evidence="4">GAF and ANTAR domain-containing protein</fullName>
    </submittedName>
</protein>
<dbReference type="RefSeq" id="WP_285994826.1">
    <property type="nucleotide sequence ID" value="NZ_CP127295.1"/>
</dbReference>
<name>A0A9Y2JJ52_9PSEU</name>
<dbReference type="SUPFAM" id="SSF55781">
    <property type="entry name" value="GAF domain-like"/>
    <property type="match status" value="1"/>
</dbReference>
<dbReference type="SMART" id="SM01012">
    <property type="entry name" value="ANTAR"/>
    <property type="match status" value="1"/>
</dbReference>
<feature type="domain" description="ANTAR" evidence="3">
    <location>
        <begin position="170"/>
        <end position="222"/>
    </location>
</feature>
<sequence>MDRKRRDRLWRSVTDLVDLHRCFSGWAGVVCRVAVAETGVDAAAISIRTRAREFATASDAWAESLEAAQHSAGDGPGTEAHNAGSPVLVSDFAGEGYRWPGFADAVAGHGLGAVFAFPLRAGGARLGALGLYRRSPGGLAAAELADAAVLTELATAASLTDSHDGAPNWATEDLDSHNDDVHVATGVLAARLKISVEAALTRLRAHAFSHRRPLPDVAHDIVEHRLHPDSVRE</sequence>
<gene>
    <name evidence="4" type="ORF">QRX60_30265</name>
</gene>
<dbReference type="InterPro" id="IPR036388">
    <property type="entry name" value="WH-like_DNA-bd_sf"/>
</dbReference>
<dbReference type="AlphaFoldDB" id="A0A9Y2JJ52"/>
<dbReference type="Gene3D" id="3.30.450.40">
    <property type="match status" value="1"/>
</dbReference>
<dbReference type="Pfam" id="PF13185">
    <property type="entry name" value="GAF_2"/>
    <property type="match status" value="1"/>
</dbReference>
<organism evidence="4 5">
    <name type="scientific">Amycolatopsis mongoliensis</name>
    <dbReference type="NCBI Taxonomy" id="715475"/>
    <lineage>
        <taxon>Bacteria</taxon>
        <taxon>Bacillati</taxon>
        <taxon>Actinomycetota</taxon>
        <taxon>Actinomycetes</taxon>
        <taxon>Pseudonocardiales</taxon>
        <taxon>Pseudonocardiaceae</taxon>
        <taxon>Amycolatopsis</taxon>
    </lineage>
</organism>
<dbReference type="Proteomes" id="UP001239397">
    <property type="component" value="Chromosome"/>
</dbReference>
<accession>A0A9Y2JJ52</accession>
<evidence type="ECO:0000259" key="3">
    <source>
        <dbReference type="SMART" id="SM01012"/>
    </source>
</evidence>
<dbReference type="InterPro" id="IPR029016">
    <property type="entry name" value="GAF-like_dom_sf"/>
</dbReference>
<evidence type="ECO:0000256" key="2">
    <source>
        <dbReference type="ARBA" id="ARBA00023163"/>
    </source>
</evidence>
<dbReference type="Pfam" id="PF03861">
    <property type="entry name" value="ANTAR"/>
    <property type="match status" value="1"/>
</dbReference>
<evidence type="ECO:0000313" key="5">
    <source>
        <dbReference type="Proteomes" id="UP001239397"/>
    </source>
</evidence>
<evidence type="ECO:0000256" key="1">
    <source>
        <dbReference type="ARBA" id="ARBA00023015"/>
    </source>
</evidence>